<dbReference type="PANTHER" id="PTHR10039">
    <property type="entry name" value="AMELOGENIN"/>
    <property type="match status" value="1"/>
</dbReference>
<feature type="domain" description="DUF7791" evidence="4">
    <location>
        <begin position="578"/>
        <end position="722"/>
    </location>
</feature>
<keyword evidence="1" id="KW-0677">Repeat</keyword>
<evidence type="ECO:0000313" key="5">
    <source>
        <dbReference type="EMBL" id="PLB37993.1"/>
    </source>
</evidence>
<dbReference type="OrthoDB" id="443402at2759"/>
<sequence length="1060" mass="119542">MDPLTALSTASAVVQLVDFGRRILDDTHELYTQGRLVTLQELKTTTQDLVHVNHLLAHRPQPGDNAASPISDAEQALDQLAADCSEAAKELIACLQSLDADVGIGRWRSFCQAVRSRWTLRQIQDMEARIRVFREQLTIRVLAVLNTRTALQVTRQEERFDRLDQSHADVVDVVAINRQRLESTLRTDVSGLAQDIAQGEAQAQTRHDEVIAAILHLQDGSAKVLTGGLVERPSHLPAHETIMTLQKPVLNHVDFRVQDFGVVQSKVLDCLHFRQIDHRYDTVLDAHRDTYQWIYQSPEIDGKPWSNFVQWLEQGHGCYWVNGKAGSGKSTLMKFIHSHPRTARSLAVWAGNHELVRSTFFLSNLGHWLQKSPAGLIRTLLHDALNRHRHLIPLVVPDLCRAAAKLEPTERLSEPTFAELSKAFQNLIRSDSANLRICFLIDGVDECEGDYSEILNLVASASQSRQIKIIVSSRPIPPCVAAFSGSASLRLQDLTYDDIGLYVEDKLLQELQRRIGEHAPALVLEIVEKSSGVFLWIVLVVRSLILGVQSMDRIDDLQRRVDELPSDLTELYSHMLQRIDPLYKTQAWELFQLVLNSVRADGGREPTTLQLYFADQGPLVATTAPIRTIPTADESRLVEEMDGRIRSRCCGLLEIRDQKYSRGIMSTIHRPTVAFLHRTVFEFLTEQIDSKDWLGRAQGNPDFDAHLSLASSCLLLAKSLPREWTENPDSLQWQSMQACLHHCSMIEQQHAITTDLLDELNRTIPHQLAHLLARPWSPEGKHGIKRFWAAAPPFGERLPSDSFLSLTVTWGLSFYLQDELDRNENDTRRREDLLRLAVRSFVLMWTDLSSPSHPFSSSGPARMMGYAGIISILLESGVSPNGGTSDPNGSSPWECLLQHFNDLLLHHRHTFLQNASQEGGYTRTFLDLLVVMVVSAAAPNASVIWKTKSYRGVEHVVEFRRSALRIIELLPSDEAADFPPSRLRSAVSINHQPIAQYRTRLIRMLRDRGARLEEWTSAGSSGGAENRPASKEDAPLIGSQTTKKRPWKRMVRAFRNLKVE</sequence>
<evidence type="ECO:0000313" key="6">
    <source>
        <dbReference type="Proteomes" id="UP000234585"/>
    </source>
</evidence>
<organism evidence="5 6">
    <name type="scientific">Aspergillus candidus</name>
    <dbReference type="NCBI Taxonomy" id="41067"/>
    <lineage>
        <taxon>Eukaryota</taxon>
        <taxon>Fungi</taxon>
        <taxon>Dikarya</taxon>
        <taxon>Ascomycota</taxon>
        <taxon>Pezizomycotina</taxon>
        <taxon>Eurotiomycetes</taxon>
        <taxon>Eurotiomycetidae</taxon>
        <taxon>Eurotiales</taxon>
        <taxon>Aspergillaceae</taxon>
        <taxon>Aspergillus</taxon>
        <taxon>Aspergillus subgen. Circumdati</taxon>
    </lineage>
</organism>
<evidence type="ECO:0000256" key="2">
    <source>
        <dbReference type="SAM" id="MobiDB-lite"/>
    </source>
</evidence>
<dbReference type="AlphaFoldDB" id="A0A2I2FBL4"/>
<dbReference type="Gene3D" id="3.40.50.300">
    <property type="entry name" value="P-loop containing nucleotide triphosphate hydrolases"/>
    <property type="match status" value="1"/>
</dbReference>
<reference evidence="5 6" key="1">
    <citation type="submission" date="2017-12" db="EMBL/GenBank/DDBJ databases">
        <authorList>
            <consortium name="DOE Joint Genome Institute"/>
            <person name="Haridas S."/>
            <person name="Kjaerbolling I."/>
            <person name="Vesth T.C."/>
            <person name="Frisvad J.C."/>
            <person name="Nybo J.L."/>
            <person name="Theobald S."/>
            <person name="Kuo A."/>
            <person name="Bowyer P."/>
            <person name="Matsuda Y."/>
            <person name="Mondo S."/>
            <person name="Lyhne E.K."/>
            <person name="Kogle M.E."/>
            <person name="Clum A."/>
            <person name="Lipzen A."/>
            <person name="Salamov A."/>
            <person name="Ngan C.Y."/>
            <person name="Daum C."/>
            <person name="Chiniquy J."/>
            <person name="Barry K."/>
            <person name="LaButti K."/>
            <person name="Simmons B.A."/>
            <person name="Magnuson J.K."/>
            <person name="Mortensen U.H."/>
            <person name="Larsen T.O."/>
            <person name="Grigoriev I.V."/>
            <person name="Baker S.E."/>
            <person name="Andersen M.R."/>
            <person name="Nordberg H.P."/>
            <person name="Cantor M.N."/>
            <person name="Hua S.X."/>
        </authorList>
    </citation>
    <scope>NUCLEOTIDE SEQUENCE [LARGE SCALE GENOMIC DNA]</scope>
    <source>
        <strain evidence="5 6">CBS 102.13</strain>
    </source>
</reference>
<dbReference type="RefSeq" id="XP_024672005.1">
    <property type="nucleotide sequence ID" value="XM_024816428.1"/>
</dbReference>
<feature type="domain" description="Nephrocystin 3-like N-terminal" evidence="3">
    <location>
        <begin position="306"/>
        <end position="474"/>
    </location>
</feature>
<feature type="region of interest" description="Disordered" evidence="2">
    <location>
        <begin position="1015"/>
        <end position="1045"/>
    </location>
</feature>
<dbReference type="Pfam" id="PF24883">
    <property type="entry name" value="NPHP3_N"/>
    <property type="match status" value="1"/>
</dbReference>
<dbReference type="PANTHER" id="PTHR10039:SF5">
    <property type="entry name" value="NACHT DOMAIN-CONTAINING PROTEIN"/>
    <property type="match status" value="1"/>
</dbReference>
<dbReference type="InterPro" id="IPR056884">
    <property type="entry name" value="NPHP3-like_N"/>
</dbReference>
<evidence type="ECO:0000259" key="4">
    <source>
        <dbReference type="Pfam" id="PF25053"/>
    </source>
</evidence>
<evidence type="ECO:0000256" key="1">
    <source>
        <dbReference type="ARBA" id="ARBA00022737"/>
    </source>
</evidence>
<dbReference type="InterPro" id="IPR027417">
    <property type="entry name" value="P-loop_NTPase"/>
</dbReference>
<dbReference type="SUPFAM" id="SSF52540">
    <property type="entry name" value="P-loop containing nucleoside triphosphate hydrolases"/>
    <property type="match status" value="1"/>
</dbReference>
<evidence type="ECO:0000259" key="3">
    <source>
        <dbReference type="Pfam" id="PF24883"/>
    </source>
</evidence>
<keyword evidence="6" id="KW-1185">Reference proteome</keyword>
<proteinExistence type="predicted"/>
<accession>A0A2I2FBL4</accession>
<dbReference type="Pfam" id="PF25053">
    <property type="entry name" value="DUF7791"/>
    <property type="match status" value="1"/>
</dbReference>
<dbReference type="EMBL" id="KZ559138">
    <property type="protein sequence ID" value="PLB37993.1"/>
    <property type="molecule type" value="Genomic_DNA"/>
</dbReference>
<protein>
    <submittedName>
        <fullName evidence="5">Uncharacterized protein</fullName>
    </submittedName>
</protein>
<dbReference type="STRING" id="41067.A0A2I2FBL4"/>
<gene>
    <name evidence="5" type="ORF">BDW47DRAFT_125696</name>
</gene>
<dbReference type="Proteomes" id="UP000234585">
    <property type="component" value="Unassembled WGS sequence"/>
</dbReference>
<dbReference type="InterPro" id="IPR056693">
    <property type="entry name" value="DUF7791"/>
</dbReference>
<dbReference type="GeneID" id="36523588"/>
<name>A0A2I2FBL4_ASPCN</name>